<dbReference type="PANTHER" id="PTHR43619:SF2">
    <property type="entry name" value="S-ADENOSYL-L-METHIONINE-DEPENDENT METHYLTRANSFERASES SUPERFAMILY PROTEIN"/>
    <property type="match status" value="1"/>
</dbReference>
<dbReference type="InterPro" id="IPR029063">
    <property type="entry name" value="SAM-dependent_MTases_sf"/>
</dbReference>
<dbReference type="GO" id="GO:0008168">
    <property type="term" value="F:methyltransferase activity"/>
    <property type="evidence" value="ECO:0007669"/>
    <property type="project" value="UniProtKB-UniRule"/>
</dbReference>
<comment type="function">
    <text evidence="1 6">Exhibits S-adenosyl-L-methionine-dependent methyltransferase activity.</text>
</comment>
<dbReference type="Proteomes" id="UP000294604">
    <property type="component" value="Unassembled WGS sequence"/>
</dbReference>
<reference evidence="7 8" key="1">
    <citation type="journal article" date="2019" name="Sci. Rep.">
        <title>Extended insight into the Mycobacterium chelonae-abscessus complex through whole genome sequencing of Mycobacterium salmoniphilum outbreak and Mycobacterium salmoniphilum-like strains.</title>
        <authorList>
            <person name="Behra P.R.K."/>
            <person name="Das S."/>
            <person name="Pettersson B.M.F."/>
            <person name="Shirreff L."/>
            <person name="DuCote T."/>
            <person name="Jacobsson K.G."/>
            <person name="Ennis D.G."/>
            <person name="Kirsebom L.A."/>
        </authorList>
    </citation>
    <scope>NUCLEOTIDE SEQUENCE [LARGE SCALE GENOMIC DNA]</scope>
    <source>
        <strain evidence="7 8">CCUG 60884</strain>
    </source>
</reference>
<dbReference type="NCBIfam" id="TIGR00027">
    <property type="entry name" value="mthyl_TIGR00027"/>
    <property type="match status" value="1"/>
</dbReference>
<comment type="caution">
    <text evidence="7">The sequence shown here is derived from an EMBL/GenBank/DDBJ whole genome shotgun (WGS) entry which is preliminary data.</text>
</comment>
<dbReference type="EMBL" id="PECL01000012">
    <property type="protein sequence ID" value="TEA01259.1"/>
    <property type="molecule type" value="Genomic_DNA"/>
</dbReference>
<keyword evidence="5 6" id="KW-0949">S-adenosyl-L-methionine</keyword>
<dbReference type="InterPro" id="IPR007213">
    <property type="entry name" value="Ppm1/Ppm2/Tcmp"/>
</dbReference>
<evidence type="ECO:0000256" key="5">
    <source>
        <dbReference type="ARBA" id="ARBA00022691"/>
    </source>
</evidence>
<protein>
    <recommendedName>
        <fullName evidence="6">S-adenosyl-L-methionine-dependent methyltransferase</fullName>
        <ecNumber evidence="6">2.1.1.-</ecNumber>
    </recommendedName>
</protein>
<keyword evidence="3 6" id="KW-0489">Methyltransferase</keyword>
<keyword evidence="4 7" id="KW-0808">Transferase</keyword>
<evidence type="ECO:0000256" key="2">
    <source>
        <dbReference type="ARBA" id="ARBA00008138"/>
    </source>
</evidence>
<evidence type="ECO:0000256" key="6">
    <source>
        <dbReference type="RuleBase" id="RU362030"/>
    </source>
</evidence>
<dbReference type="Gene3D" id="3.40.50.150">
    <property type="entry name" value="Vaccinia Virus protein VP39"/>
    <property type="match status" value="1"/>
</dbReference>
<dbReference type="Pfam" id="PF04072">
    <property type="entry name" value="LCM"/>
    <property type="match status" value="1"/>
</dbReference>
<evidence type="ECO:0000256" key="4">
    <source>
        <dbReference type="ARBA" id="ARBA00022679"/>
    </source>
</evidence>
<evidence type="ECO:0000313" key="7">
    <source>
        <dbReference type="EMBL" id="TEA01259.1"/>
    </source>
</evidence>
<dbReference type="RefSeq" id="WP_134086597.1">
    <property type="nucleotide sequence ID" value="NZ_PECL01000012.1"/>
</dbReference>
<gene>
    <name evidence="7" type="ORF">CCUG60884_04008</name>
</gene>
<accession>A0A4R8SQE2</accession>
<dbReference type="GO" id="GO:0032259">
    <property type="term" value="P:methylation"/>
    <property type="evidence" value="ECO:0007669"/>
    <property type="project" value="UniProtKB-KW"/>
</dbReference>
<proteinExistence type="inferred from homology"/>
<dbReference type="PANTHER" id="PTHR43619">
    <property type="entry name" value="S-ADENOSYL-L-METHIONINE-DEPENDENT METHYLTRANSFERASE YKTD-RELATED"/>
    <property type="match status" value="1"/>
</dbReference>
<evidence type="ECO:0000256" key="1">
    <source>
        <dbReference type="ARBA" id="ARBA00003907"/>
    </source>
</evidence>
<dbReference type="InterPro" id="IPR011610">
    <property type="entry name" value="SAM_mthyl_Trfase_ML2640-like"/>
</dbReference>
<evidence type="ECO:0000313" key="8">
    <source>
        <dbReference type="Proteomes" id="UP000294604"/>
    </source>
</evidence>
<name>A0A4R8SQE2_9MYCO</name>
<dbReference type="SUPFAM" id="SSF53335">
    <property type="entry name" value="S-adenosyl-L-methionine-dependent methyltransferases"/>
    <property type="match status" value="1"/>
</dbReference>
<sequence>MARTEGDTWDIVSSVGATALGVAAMRAIEARRPRPLACDEYAQYFVAATKEAAPVFSEFVENPDIASEPDIELFSSAMGARTRYFDEFFLDASTAGIQQAVILASGLDVRGYRLPWPDGTVVYELDQPKVLEFKKQVLDQHGVRANAAVVALPVDLRSDWPEALKAKGFDASCPTAWSAEGLLAYLPGAAQDLLFERIADLSAPGSRLATEDLPPERRDARLAAQTALHDGALRRMISSIVDKDAGEDMSSLWFTDERADPLTWLTGHGWTVSAVTTRELLVRHNRSIPAEPHEISDGLIDSRYLTAIKPA</sequence>
<evidence type="ECO:0000256" key="3">
    <source>
        <dbReference type="ARBA" id="ARBA00022603"/>
    </source>
</evidence>
<dbReference type="AlphaFoldDB" id="A0A4R8SQE2"/>
<organism evidence="7 8">
    <name type="scientific">Mycobacteroides salmoniphilum</name>
    <dbReference type="NCBI Taxonomy" id="404941"/>
    <lineage>
        <taxon>Bacteria</taxon>
        <taxon>Bacillati</taxon>
        <taxon>Actinomycetota</taxon>
        <taxon>Actinomycetes</taxon>
        <taxon>Mycobacteriales</taxon>
        <taxon>Mycobacteriaceae</taxon>
        <taxon>Mycobacteroides</taxon>
    </lineage>
</organism>
<dbReference type="EC" id="2.1.1.-" evidence="6"/>
<comment type="similarity">
    <text evidence="2 6">Belongs to the UPF0677 family.</text>
</comment>